<accession>A0ACB7Z0B0</accession>
<name>A0ACB7Z0B0_9ERIC</name>
<dbReference type="EMBL" id="CM037153">
    <property type="protein sequence ID" value="KAH7859280.1"/>
    <property type="molecule type" value="Genomic_DNA"/>
</dbReference>
<evidence type="ECO:0000313" key="2">
    <source>
        <dbReference type="Proteomes" id="UP000828048"/>
    </source>
</evidence>
<protein>
    <submittedName>
        <fullName evidence="1">Uncharacterized protein</fullName>
    </submittedName>
</protein>
<sequence length="133" mass="14817">MRGSRCPHGLSHAEKPDPLFDTVVLSLCRLLLNLLVSATSSAVFFPRQSSPTRVNIYNNSSPSSPSVRASLDRPISPSRSISALKTESGRRMSYRRQRGVIGRSRRVCVCRRRIRDRSGVACTRMLMPPQPPP</sequence>
<evidence type="ECO:0000313" key="1">
    <source>
        <dbReference type="EMBL" id="KAH7859280.1"/>
    </source>
</evidence>
<reference evidence="1 2" key="1">
    <citation type="journal article" date="2021" name="Hortic Res">
        <title>High-quality reference genome and annotation aids understanding of berry development for evergreen blueberry (Vaccinium darrowii).</title>
        <authorList>
            <person name="Yu J."/>
            <person name="Hulse-Kemp A.M."/>
            <person name="Babiker E."/>
            <person name="Staton M."/>
        </authorList>
    </citation>
    <scope>NUCLEOTIDE SEQUENCE [LARGE SCALE GENOMIC DNA]</scope>
    <source>
        <strain evidence="2">cv. NJ 8807/NJ 8810</strain>
        <tissue evidence="1">Young leaf</tissue>
    </source>
</reference>
<proteinExistence type="predicted"/>
<dbReference type="Proteomes" id="UP000828048">
    <property type="component" value="Chromosome 3"/>
</dbReference>
<comment type="caution">
    <text evidence="1">The sequence shown here is derived from an EMBL/GenBank/DDBJ whole genome shotgun (WGS) entry which is preliminary data.</text>
</comment>
<gene>
    <name evidence="1" type="ORF">Vadar_034001</name>
</gene>
<organism evidence="1 2">
    <name type="scientific">Vaccinium darrowii</name>
    <dbReference type="NCBI Taxonomy" id="229202"/>
    <lineage>
        <taxon>Eukaryota</taxon>
        <taxon>Viridiplantae</taxon>
        <taxon>Streptophyta</taxon>
        <taxon>Embryophyta</taxon>
        <taxon>Tracheophyta</taxon>
        <taxon>Spermatophyta</taxon>
        <taxon>Magnoliopsida</taxon>
        <taxon>eudicotyledons</taxon>
        <taxon>Gunneridae</taxon>
        <taxon>Pentapetalae</taxon>
        <taxon>asterids</taxon>
        <taxon>Ericales</taxon>
        <taxon>Ericaceae</taxon>
        <taxon>Vaccinioideae</taxon>
        <taxon>Vaccinieae</taxon>
        <taxon>Vaccinium</taxon>
    </lineage>
</organism>
<keyword evidence="2" id="KW-1185">Reference proteome</keyword>